<keyword evidence="1" id="KW-0472">Membrane</keyword>
<dbReference type="AlphaFoldDB" id="A0A8J3S1Z9"/>
<keyword evidence="1" id="KW-1133">Transmembrane helix</keyword>
<proteinExistence type="predicted"/>
<keyword evidence="1" id="KW-0812">Transmembrane</keyword>
<name>A0A8J3S1Z9_PLARO</name>
<feature type="transmembrane region" description="Helical" evidence="1">
    <location>
        <begin position="36"/>
        <end position="58"/>
    </location>
</feature>
<dbReference type="Proteomes" id="UP000655044">
    <property type="component" value="Unassembled WGS sequence"/>
</dbReference>
<organism evidence="2 3">
    <name type="scientific">Planobispora rosea</name>
    <dbReference type="NCBI Taxonomy" id="35762"/>
    <lineage>
        <taxon>Bacteria</taxon>
        <taxon>Bacillati</taxon>
        <taxon>Actinomycetota</taxon>
        <taxon>Actinomycetes</taxon>
        <taxon>Streptosporangiales</taxon>
        <taxon>Streptosporangiaceae</taxon>
        <taxon>Planobispora</taxon>
    </lineage>
</organism>
<accession>A0A8J3S1Z9</accession>
<dbReference type="RefSeq" id="WP_189242093.1">
    <property type="nucleotide sequence ID" value="NZ_BMQP01000009.1"/>
</dbReference>
<gene>
    <name evidence="2" type="ORF">Pro02_28340</name>
</gene>
<evidence type="ECO:0000313" key="3">
    <source>
        <dbReference type="Proteomes" id="UP000655044"/>
    </source>
</evidence>
<keyword evidence="3" id="KW-1185">Reference proteome</keyword>
<sequence>MPDTAPPRWKAAVSAWLGLFPLLVLAEFLLVPRLTAVPSVLRLALLSAALVAAMTYAVSPATERLLRPWLTRSPETESS</sequence>
<comment type="caution">
    <text evidence="2">The sequence shown here is derived from an EMBL/GenBank/DDBJ whole genome shotgun (WGS) entry which is preliminary data.</text>
</comment>
<reference evidence="2" key="1">
    <citation type="submission" date="2021-01" db="EMBL/GenBank/DDBJ databases">
        <title>Whole genome shotgun sequence of Planobispora rosea NBRC 15558.</title>
        <authorList>
            <person name="Komaki H."/>
            <person name="Tamura T."/>
        </authorList>
    </citation>
    <scope>NUCLEOTIDE SEQUENCE</scope>
    <source>
        <strain evidence="2">NBRC 15558</strain>
    </source>
</reference>
<evidence type="ECO:0000313" key="2">
    <source>
        <dbReference type="EMBL" id="GIH84426.1"/>
    </source>
</evidence>
<dbReference type="EMBL" id="BOOI01000024">
    <property type="protein sequence ID" value="GIH84426.1"/>
    <property type="molecule type" value="Genomic_DNA"/>
</dbReference>
<protein>
    <submittedName>
        <fullName evidence="2">Uncharacterized protein</fullName>
    </submittedName>
</protein>
<evidence type="ECO:0000256" key="1">
    <source>
        <dbReference type="SAM" id="Phobius"/>
    </source>
</evidence>